<organism evidence="1">
    <name type="scientific">bioreactor metagenome</name>
    <dbReference type="NCBI Taxonomy" id="1076179"/>
    <lineage>
        <taxon>unclassified sequences</taxon>
        <taxon>metagenomes</taxon>
        <taxon>ecological metagenomes</taxon>
    </lineage>
</organism>
<name>A0A645GEK5_9ZZZZ</name>
<gene>
    <name evidence="1" type="ORF">SDC9_171603</name>
</gene>
<comment type="caution">
    <text evidence="1">The sequence shown here is derived from an EMBL/GenBank/DDBJ whole genome shotgun (WGS) entry which is preliminary data.</text>
</comment>
<accession>A0A645GEK5</accession>
<reference evidence="1" key="1">
    <citation type="submission" date="2019-08" db="EMBL/GenBank/DDBJ databases">
        <authorList>
            <person name="Kucharzyk K."/>
            <person name="Murdoch R.W."/>
            <person name="Higgins S."/>
            <person name="Loffler F."/>
        </authorList>
    </citation>
    <scope>NUCLEOTIDE SEQUENCE</scope>
</reference>
<dbReference type="AlphaFoldDB" id="A0A645GEK5"/>
<protein>
    <submittedName>
        <fullName evidence="1">Uncharacterized protein</fullName>
    </submittedName>
</protein>
<sequence>MIAKFQGILQFSGGSRRQPGNQYGFLSFRLHSSRYTRYLPRGFAGAIDYLRHTLPQLPMVVKLGIAQILKRLHAQLQQALLRRYPPRFHFF</sequence>
<evidence type="ECO:0000313" key="1">
    <source>
        <dbReference type="EMBL" id="MPN24209.1"/>
    </source>
</evidence>
<proteinExistence type="predicted"/>
<dbReference type="EMBL" id="VSSQ01072988">
    <property type="protein sequence ID" value="MPN24209.1"/>
    <property type="molecule type" value="Genomic_DNA"/>
</dbReference>